<dbReference type="PROSITE" id="PS50850">
    <property type="entry name" value="MFS"/>
    <property type="match status" value="1"/>
</dbReference>
<feature type="domain" description="Major facilitator superfamily (MFS) profile" evidence="7">
    <location>
        <begin position="41"/>
        <end position="450"/>
    </location>
</feature>
<keyword evidence="2" id="KW-0813">Transport</keyword>
<dbReference type="NCBIfam" id="TIGR02332">
    <property type="entry name" value="HpaX"/>
    <property type="match status" value="1"/>
</dbReference>
<feature type="transmembrane region" description="Helical" evidence="6">
    <location>
        <begin position="272"/>
        <end position="292"/>
    </location>
</feature>
<name>A0ABT7XRG8_9NEIS</name>
<evidence type="ECO:0000256" key="1">
    <source>
        <dbReference type="ARBA" id="ARBA00004141"/>
    </source>
</evidence>
<feature type="transmembrane region" description="Helical" evidence="6">
    <location>
        <begin position="336"/>
        <end position="356"/>
    </location>
</feature>
<dbReference type="CDD" id="cd17319">
    <property type="entry name" value="MFS_ExuT_GudP_like"/>
    <property type="match status" value="1"/>
</dbReference>
<feature type="transmembrane region" description="Helical" evidence="6">
    <location>
        <begin position="107"/>
        <end position="126"/>
    </location>
</feature>
<keyword evidence="5 6" id="KW-0472">Membrane</keyword>
<evidence type="ECO:0000256" key="6">
    <source>
        <dbReference type="SAM" id="Phobius"/>
    </source>
</evidence>
<keyword evidence="4 6" id="KW-1133">Transmembrane helix</keyword>
<dbReference type="InterPro" id="IPR036259">
    <property type="entry name" value="MFS_trans_sf"/>
</dbReference>
<dbReference type="InterPro" id="IPR011701">
    <property type="entry name" value="MFS"/>
</dbReference>
<dbReference type="Pfam" id="PF07690">
    <property type="entry name" value="MFS_1"/>
    <property type="match status" value="1"/>
</dbReference>
<feature type="transmembrane region" description="Helical" evidence="6">
    <location>
        <begin position="167"/>
        <end position="187"/>
    </location>
</feature>
<keyword evidence="9" id="KW-1185">Reference proteome</keyword>
<comment type="subcellular location">
    <subcellularLocation>
        <location evidence="1">Membrane</location>
        <topology evidence="1">Multi-pass membrane protein</topology>
    </subcellularLocation>
</comment>
<comment type="caution">
    <text evidence="8">The sequence shown here is derived from an EMBL/GenBank/DDBJ whole genome shotgun (WGS) entry which is preliminary data.</text>
</comment>
<sequence>MSIEKSDSVVVSASDASSIYIRTAVPNQFEQQVISKIARRLIWFLFVLFVFSFLDRINIGFAGLTMSKSLGLTATMFGLATTIFYVVYVIFGVPSNLIFSRIGARRWMATIMVAWGIASTCTMFARDATTLYILRALVGITEAGFLPGMLLYLTYWFPSVYRARANALFMIAMPVTTALGSVVSGYLLGMDGKLGLAGWQWLFCLEGLPAVLLGIVVWFYLDDGPAKAKWLSAEEKSCLQEMLEAELHKPQAAPKQQRSTVHEIFSPTVIKFALGYFCLVNADVMVGIWVPQVVKSFNADSSNVAIGLMAAFPQVCTVLGMIWLGRRSDRKQERKWHMILPMLFSAAGWLIAAYAGDSMIRLLGLAMASTGSFAATSIFWTTPDSVLSNKAKAVGLAAINAFGNFGAAVNSLVVGVLKDLTHSFSAGLLFAAIVLLVGVVILNSLPIKSRSLTSPS</sequence>
<feature type="transmembrane region" description="Helical" evidence="6">
    <location>
        <begin position="199"/>
        <end position="221"/>
    </location>
</feature>
<proteinExistence type="predicted"/>
<evidence type="ECO:0000256" key="4">
    <source>
        <dbReference type="ARBA" id="ARBA00022989"/>
    </source>
</evidence>
<evidence type="ECO:0000259" key="7">
    <source>
        <dbReference type="PROSITE" id="PS50850"/>
    </source>
</evidence>
<dbReference type="Proteomes" id="UP001168540">
    <property type="component" value="Unassembled WGS sequence"/>
</dbReference>
<protein>
    <submittedName>
        <fullName evidence="8">4-hydroxyphenylacetate permease</fullName>
    </submittedName>
</protein>
<gene>
    <name evidence="8" type="primary">hpaX</name>
    <name evidence="8" type="ORF">QU481_16105</name>
</gene>
<feature type="transmembrane region" description="Helical" evidence="6">
    <location>
        <begin position="70"/>
        <end position="95"/>
    </location>
</feature>
<feature type="transmembrane region" description="Helical" evidence="6">
    <location>
        <begin position="304"/>
        <end position="324"/>
    </location>
</feature>
<organism evidence="8 9">
    <name type="scientific">Crenobacter oryzisoli</name>
    <dbReference type="NCBI Taxonomy" id="3056844"/>
    <lineage>
        <taxon>Bacteria</taxon>
        <taxon>Pseudomonadati</taxon>
        <taxon>Pseudomonadota</taxon>
        <taxon>Betaproteobacteria</taxon>
        <taxon>Neisseriales</taxon>
        <taxon>Neisseriaceae</taxon>
        <taxon>Crenobacter</taxon>
    </lineage>
</organism>
<feature type="transmembrane region" description="Helical" evidence="6">
    <location>
        <begin position="423"/>
        <end position="442"/>
    </location>
</feature>
<keyword evidence="3 6" id="KW-0812">Transmembrane</keyword>
<evidence type="ECO:0000256" key="5">
    <source>
        <dbReference type="ARBA" id="ARBA00023136"/>
    </source>
</evidence>
<feature type="transmembrane region" description="Helical" evidence="6">
    <location>
        <begin position="132"/>
        <end position="155"/>
    </location>
</feature>
<dbReference type="PANTHER" id="PTHR43791">
    <property type="entry name" value="PERMEASE-RELATED"/>
    <property type="match status" value="1"/>
</dbReference>
<evidence type="ECO:0000313" key="8">
    <source>
        <dbReference type="EMBL" id="MDN0076397.1"/>
    </source>
</evidence>
<feature type="transmembrane region" description="Helical" evidence="6">
    <location>
        <begin position="362"/>
        <end position="381"/>
    </location>
</feature>
<dbReference type="Gene3D" id="1.20.1250.20">
    <property type="entry name" value="MFS general substrate transporter like domains"/>
    <property type="match status" value="2"/>
</dbReference>
<evidence type="ECO:0000256" key="3">
    <source>
        <dbReference type="ARBA" id="ARBA00022692"/>
    </source>
</evidence>
<feature type="transmembrane region" description="Helical" evidence="6">
    <location>
        <begin position="393"/>
        <end position="417"/>
    </location>
</feature>
<feature type="transmembrane region" description="Helical" evidence="6">
    <location>
        <begin position="41"/>
        <end position="64"/>
    </location>
</feature>
<evidence type="ECO:0000256" key="2">
    <source>
        <dbReference type="ARBA" id="ARBA00022448"/>
    </source>
</evidence>
<dbReference type="PANTHER" id="PTHR43791:SF102">
    <property type="entry name" value="4-HYDROXYPHENYLACETATE CATABOLISM PROTEIN"/>
    <property type="match status" value="1"/>
</dbReference>
<dbReference type="InterPro" id="IPR020846">
    <property type="entry name" value="MFS_dom"/>
</dbReference>
<dbReference type="EMBL" id="JAUEDK010000032">
    <property type="protein sequence ID" value="MDN0076397.1"/>
    <property type="molecule type" value="Genomic_DNA"/>
</dbReference>
<reference evidence="8" key="1">
    <citation type="submission" date="2023-06" db="EMBL/GenBank/DDBJ databases">
        <authorList>
            <person name="Zhang S."/>
        </authorList>
    </citation>
    <scope>NUCLEOTIDE SEQUENCE</scope>
    <source>
        <strain evidence="8">SG2303</strain>
    </source>
</reference>
<evidence type="ECO:0000313" key="9">
    <source>
        <dbReference type="Proteomes" id="UP001168540"/>
    </source>
</evidence>
<dbReference type="SUPFAM" id="SSF103473">
    <property type="entry name" value="MFS general substrate transporter"/>
    <property type="match status" value="1"/>
</dbReference>
<dbReference type="RefSeq" id="WP_289831052.1">
    <property type="nucleotide sequence ID" value="NZ_JAUEDK010000032.1"/>
</dbReference>
<accession>A0ABT7XRG8</accession>
<dbReference type="InterPro" id="IPR012707">
    <property type="entry name" value="HPA_permease"/>
</dbReference>